<reference evidence="2" key="1">
    <citation type="submission" date="2018-05" db="EMBL/GenBank/DDBJ databases">
        <authorList>
            <person name="Lanie J.A."/>
            <person name="Ng W.-L."/>
            <person name="Kazmierczak K.M."/>
            <person name="Andrzejewski T.M."/>
            <person name="Davidsen T.M."/>
            <person name="Wayne K.J."/>
            <person name="Tettelin H."/>
            <person name="Glass J.I."/>
            <person name="Rusch D."/>
            <person name="Podicherti R."/>
            <person name="Tsui H.-C.T."/>
            <person name="Winkler M.E."/>
        </authorList>
    </citation>
    <scope>NUCLEOTIDE SEQUENCE</scope>
</reference>
<name>A0A381T1Z0_9ZZZZ</name>
<gene>
    <name evidence="2" type="ORF">METZ01_LOCUS60527</name>
</gene>
<dbReference type="AlphaFoldDB" id="A0A381T1Z0"/>
<dbReference type="InterPro" id="IPR056117">
    <property type="entry name" value="DUF7700"/>
</dbReference>
<dbReference type="Pfam" id="PF24777">
    <property type="entry name" value="DUF7700"/>
    <property type="match status" value="2"/>
</dbReference>
<feature type="domain" description="DUF7700" evidence="1">
    <location>
        <begin position="8"/>
        <end position="120"/>
    </location>
</feature>
<organism evidence="2">
    <name type="scientific">marine metagenome</name>
    <dbReference type="NCBI Taxonomy" id="408172"/>
    <lineage>
        <taxon>unclassified sequences</taxon>
        <taxon>metagenomes</taxon>
        <taxon>ecological metagenomes</taxon>
    </lineage>
</organism>
<protein>
    <recommendedName>
        <fullName evidence="1">DUF7700 domain-containing protein</fullName>
    </recommendedName>
</protein>
<feature type="domain" description="DUF7700" evidence="1">
    <location>
        <begin position="146"/>
        <end position="259"/>
    </location>
</feature>
<evidence type="ECO:0000259" key="1">
    <source>
        <dbReference type="Pfam" id="PF24777"/>
    </source>
</evidence>
<accession>A0A381T1Z0</accession>
<dbReference type="EMBL" id="UINC01003595">
    <property type="protein sequence ID" value="SVA07673.1"/>
    <property type="molecule type" value="Genomic_DNA"/>
</dbReference>
<proteinExistence type="predicted"/>
<evidence type="ECO:0000313" key="2">
    <source>
        <dbReference type="EMBL" id="SVA07673.1"/>
    </source>
</evidence>
<sequence>MDKGAATIDAGLVEFAMGYRDEIMDDQGLCVQVYSKIDGKDTEILRFDCFDQAPHYHYGPENHNIRLFLDKTTAGNPFGWTLNNLRNNMVAMVSRSGYEDLAASLKKTPVKKAILDKVEAKSRELIREGRRTVHHMMPELVDGDKLEAGNIRFGLEYRHLPQINDEGMAIHVLTDVAGQEVEVLAFDCFQNGPHYHYGPRNQDIRMYWDVTTSGETLKWTLDQFKSGKLKSMIERAGYPSVAAELDESLVQSLMPKIEARSWELVALNNK</sequence>